<dbReference type="Pfam" id="PF00730">
    <property type="entry name" value="HhH-GPD"/>
    <property type="match status" value="1"/>
</dbReference>
<reference evidence="6" key="2">
    <citation type="submission" date="2020-09" db="EMBL/GenBank/DDBJ databases">
        <authorList>
            <person name="Sun Q."/>
            <person name="Zhou Y."/>
        </authorList>
    </citation>
    <scope>NUCLEOTIDE SEQUENCE</scope>
    <source>
        <strain evidence="6">CGMCC 1.15367</strain>
    </source>
</reference>
<dbReference type="InterPro" id="IPR051912">
    <property type="entry name" value="Alkylbase_DNA_Glycosylase/TA"/>
</dbReference>
<dbReference type="InterPro" id="IPR011257">
    <property type="entry name" value="DNA_glycosylase"/>
</dbReference>
<keyword evidence="4" id="KW-0234">DNA repair</keyword>
<dbReference type="GO" id="GO:0006307">
    <property type="term" value="P:DNA alkylation repair"/>
    <property type="evidence" value="ECO:0007669"/>
    <property type="project" value="TreeGrafter"/>
</dbReference>
<dbReference type="GO" id="GO:0032131">
    <property type="term" value="F:alkylated DNA binding"/>
    <property type="evidence" value="ECO:0007669"/>
    <property type="project" value="TreeGrafter"/>
</dbReference>
<dbReference type="PANTHER" id="PTHR43003:SF5">
    <property type="entry name" value="DNA-3-METHYLADENINE GLYCOSYLASE"/>
    <property type="match status" value="1"/>
</dbReference>
<dbReference type="AlphaFoldDB" id="A0A916ZTZ9"/>
<keyword evidence="7" id="KW-1185">Reference proteome</keyword>
<dbReference type="GO" id="GO:0008725">
    <property type="term" value="F:DNA-3-methyladenine glycosylase activity"/>
    <property type="evidence" value="ECO:0007669"/>
    <property type="project" value="TreeGrafter"/>
</dbReference>
<dbReference type="GO" id="GO:0005737">
    <property type="term" value="C:cytoplasm"/>
    <property type="evidence" value="ECO:0007669"/>
    <property type="project" value="TreeGrafter"/>
</dbReference>
<dbReference type="EC" id="3.2.2.21" evidence="2"/>
<evidence type="ECO:0000256" key="4">
    <source>
        <dbReference type="ARBA" id="ARBA00023204"/>
    </source>
</evidence>
<gene>
    <name evidence="6" type="ORF">GCM10011390_36460</name>
</gene>
<evidence type="ECO:0000313" key="6">
    <source>
        <dbReference type="EMBL" id="GGE14005.1"/>
    </source>
</evidence>
<dbReference type="CDD" id="cd00056">
    <property type="entry name" value="ENDO3c"/>
    <property type="match status" value="1"/>
</dbReference>
<evidence type="ECO:0000259" key="5">
    <source>
        <dbReference type="SMART" id="SM00478"/>
    </source>
</evidence>
<dbReference type="EMBL" id="BMIQ01000006">
    <property type="protein sequence ID" value="GGE14005.1"/>
    <property type="molecule type" value="Genomic_DNA"/>
</dbReference>
<keyword evidence="3" id="KW-0227">DNA damage</keyword>
<dbReference type="Proteomes" id="UP000644699">
    <property type="component" value="Unassembled WGS sequence"/>
</dbReference>
<evidence type="ECO:0000313" key="7">
    <source>
        <dbReference type="Proteomes" id="UP000644699"/>
    </source>
</evidence>
<reference evidence="6" key="1">
    <citation type="journal article" date="2014" name="Int. J. Syst. Evol. Microbiol.">
        <title>Complete genome sequence of Corynebacterium casei LMG S-19264T (=DSM 44701T), isolated from a smear-ripened cheese.</title>
        <authorList>
            <consortium name="US DOE Joint Genome Institute (JGI-PGF)"/>
            <person name="Walter F."/>
            <person name="Albersmeier A."/>
            <person name="Kalinowski J."/>
            <person name="Ruckert C."/>
        </authorList>
    </citation>
    <scope>NUCLEOTIDE SEQUENCE</scope>
    <source>
        <strain evidence="6">CGMCC 1.15367</strain>
    </source>
</reference>
<protein>
    <recommendedName>
        <fullName evidence="2">DNA-3-methyladenine glycosylase II</fullName>
        <ecNumber evidence="2">3.2.2.21</ecNumber>
    </recommendedName>
</protein>
<dbReference type="GO" id="GO:0006285">
    <property type="term" value="P:base-excision repair, AP site formation"/>
    <property type="evidence" value="ECO:0007669"/>
    <property type="project" value="TreeGrafter"/>
</dbReference>
<dbReference type="RefSeq" id="WP_188911035.1">
    <property type="nucleotide sequence ID" value="NZ_BMIQ01000006.1"/>
</dbReference>
<name>A0A916ZTZ9_9HYPH</name>
<dbReference type="SMART" id="SM00478">
    <property type="entry name" value="ENDO3c"/>
    <property type="match status" value="1"/>
</dbReference>
<evidence type="ECO:0000256" key="3">
    <source>
        <dbReference type="ARBA" id="ARBA00022763"/>
    </source>
</evidence>
<evidence type="ECO:0000256" key="2">
    <source>
        <dbReference type="ARBA" id="ARBA00012000"/>
    </source>
</evidence>
<evidence type="ECO:0000256" key="1">
    <source>
        <dbReference type="ARBA" id="ARBA00000086"/>
    </source>
</evidence>
<dbReference type="Gene3D" id="1.10.340.30">
    <property type="entry name" value="Hypothetical protein, domain 2"/>
    <property type="match status" value="1"/>
</dbReference>
<accession>A0A916ZTZ9</accession>
<dbReference type="Gene3D" id="1.10.1670.40">
    <property type="match status" value="1"/>
</dbReference>
<feature type="domain" description="HhH-GPD" evidence="5">
    <location>
        <begin position="49"/>
        <end position="206"/>
    </location>
</feature>
<keyword evidence="6" id="KW-0378">Hydrolase</keyword>
<keyword evidence="6" id="KW-0326">Glycosidase</keyword>
<comment type="caution">
    <text evidence="6">The sequence shown here is derived from an EMBL/GenBank/DDBJ whole genome shotgun (WGS) entry which is preliminary data.</text>
</comment>
<sequence>MIATEADIARGLEALLELDPRLTKVVEIAGEVPLRRSTPGLVGLVATVIGQQVSTASARAILGRFAALVDLRDPRAILAADDATFRAAGLSRGKERTVIAIAEAVRDGRLDLARIDGAAPAEAVGELKSLHGIGVWTAECYLLFAAGHPDIFPAGDLALQVAVGHAFDLAGRPKEKAVAEMAEAWSPHRSVAARLFWKYYHEVTRRDAAPAEIAADRTRLAAEAALPKKADEASQRRHDRTP</sequence>
<dbReference type="PANTHER" id="PTHR43003">
    <property type="entry name" value="DNA-3-METHYLADENINE GLYCOSYLASE"/>
    <property type="match status" value="1"/>
</dbReference>
<proteinExistence type="predicted"/>
<dbReference type="InterPro" id="IPR003265">
    <property type="entry name" value="HhH-GPD_domain"/>
</dbReference>
<dbReference type="GO" id="GO:0043916">
    <property type="term" value="F:DNA-7-methylguanine glycosylase activity"/>
    <property type="evidence" value="ECO:0007669"/>
    <property type="project" value="TreeGrafter"/>
</dbReference>
<comment type="catalytic activity">
    <reaction evidence="1">
        <text>Hydrolysis of alkylated DNA, releasing 3-methyladenine, 3-methylguanine, 7-methylguanine and 7-methyladenine.</text>
        <dbReference type="EC" id="3.2.2.21"/>
    </reaction>
</comment>
<dbReference type="SUPFAM" id="SSF48150">
    <property type="entry name" value="DNA-glycosylase"/>
    <property type="match status" value="1"/>
</dbReference>
<dbReference type="GO" id="GO:0032993">
    <property type="term" value="C:protein-DNA complex"/>
    <property type="evidence" value="ECO:0007669"/>
    <property type="project" value="TreeGrafter"/>
</dbReference>
<organism evidence="6 7">
    <name type="scientific">Aureimonas endophytica</name>
    <dbReference type="NCBI Taxonomy" id="2027858"/>
    <lineage>
        <taxon>Bacteria</taxon>
        <taxon>Pseudomonadati</taxon>
        <taxon>Pseudomonadota</taxon>
        <taxon>Alphaproteobacteria</taxon>
        <taxon>Hyphomicrobiales</taxon>
        <taxon>Aurantimonadaceae</taxon>
        <taxon>Aureimonas</taxon>
    </lineage>
</organism>